<organism evidence="5 6">
    <name type="scientific">Roseomonas fluvialis</name>
    <dbReference type="NCBI Taxonomy" id="1750527"/>
    <lineage>
        <taxon>Bacteria</taxon>
        <taxon>Pseudomonadati</taxon>
        <taxon>Pseudomonadota</taxon>
        <taxon>Alphaproteobacteria</taxon>
        <taxon>Acetobacterales</taxon>
        <taxon>Roseomonadaceae</taxon>
        <taxon>Roseomonas</taxon>
    </lineage>
</organism>
<keyword evidence="1" id="KW-0805">Transcription regulation</keyword>
<dbReference type="PROSITE" id="PS50995">
    <property type="entry name" value="HTH_MARR_2"/>
    <property type="match status" value="1"/>
</dbReference>
<evidence type="ECO:0000256" key="3">
    <source>
        <dbReference type="ARBA" id="ARBA00023163"/>
    </source>
</evidence>
<proteinExistence type="predicted"/>
<dbReference type="SMART" id="SM00347">
    <property type="entry name" value="HTH_MARR"/>
    <property type="match status" value="1"/>
</dbReference>
<protein>
    <submittedName>
        <fullName evidence="5">MarR family transcriptional regulator</fullName>
    </submittedName>
</protein>
<keyword evidence="2" id="KW-0238">DNA-binding</keyword>
<evidence type="ECO:0000313" key="5">
    <source>
        <dbReference type="EMBL" id="BDG74135.1"/>
    </source>
</evidence>
<keyword evidence="3" id="KW-0804">Transcription</keyword>
<evidence type="ECO:0000256" key="2">
    <source>
        <dbReference type="ARBA" id="ARBA00023125"/>
    </source>
</evidence>
<name>A0ABM7Y7W2_9PROT</name>
<dbReference type="Proteomes" id="UP000831327">
    <property type="component" value="Chromosome"/>
</dbReference>
<dbReference type="Pfam" id="PF12802">
    <property type="entry name" value="MarR_2"/>
    <property type="match status" value="1"/>
</dbReference>
<dbReference type="InterPro" id="IPR000835">
    <property type="entry name" value="HTH_MarR-typ"/>
</dbReference>
<dbReference type="InterPro" id="IPR023187">
    <property type="entry name" value="Tscrpt_reg_MarR-type_CS"/>
</dbReference>
<sequence>MTAAPQDPPLFALLNEVGIIEQLARNRFDAAQADGLLLSHFILLNHLVRVGDGTPPARIASALQLAKGAITNTMQRLEDRGLIRVEPDPEDGRGKRVFLTEAGRARRAAAVASATDALAPLLADLPAGTCDALLPGLRAIRTRLDRARDG</sequence>
<gene>
    <name evidence="5" type="ORF">Rmf_40640</name>
</gene>
<dbReference type="PANTHER" id="PTHR33164:SF104">
    <property type="entry name" value="TRANSCRIPTIONAL REGULATORY PROTEIN"/>
    <property type="match status" value="1"/>
</dbReference>
<dbReference type="EMBL" id="AP025637">
    <property type="protein sequence ID" value="BDG74135.1"/>
    <property type="molecule type" value="Genomic_DNA"/>
</dbReference>
<evidence type="ECO:0000259" key="4">
    <source>
        <dbReference type="PROSITE" id="PS50995"/>
    </source>
</evidence>
<accession>A0ABM7Y7W2</accession>
<reference evidence="5 6" key="1">
    <citation type="journal article" date="2016" name="Microbes Environ.">
        <title>Phylogenetically diverse aerobic anoxygenic phototrophic bacteria isolated from epilithic biofilms in Tama river, Japan.</title>
        <authorList>
            <person name="Hirose S."/>
            <person name="Matsuura K."/>
            <person name="Haruta S."/>
        </authorList>
    </citation>
    <scope>NUCLEOTIDE SEQUENCE [LARGE SCALE GENOMIC DNA]</scope>
    <source>
        <strain evidence="5 6">S08</strain>
    </source>
</reference>
<dbReference type="SUPFAM" id="SSF46785">
    <property type="entry name" value="Winged helix' DNA-binding domain"/>
    <property type="match status" value="1"/>
</dbReference>
<dbReference type="PROSITE" id="PS01117">
    <property type="entry name" value="HTH_MARR_1"/>
    <property type="match status" value="1"/>
</dbReference>
<dbReference type="RefSeq" id="WP_244408326.1">
    <property type="nucleotide sequence ID" value="NZ_AP025637.1"/>
</dbReference>
<keyword evidence="6" id="KW-1185">Reference proteome</keyword>
<evidence type="ECO:0000313" key="6">
    <source>
        <dbReference type="Proteomes" id="UP000831327"/>
    </source>
</evidence>
<dbReference type="PRINTS" id="PR00598">
    <property type="entry name" value="HTHMARR"/>
</dbReference>
<dbReference type="InterPro" id="IPR039422">
    <property type="entry name" value="MarR/SlyA-like"/>
</dbReference>
<dbReference type="PANTHER" id="PTHR33164">
    <property type="entry name" value="TRANSCRIPTIONAL REGULATOR, MARR FAMILY"/>
    <property type="match status" value="1"/>
</dbReference>
<dbReference type="InterPro" id="IPR036388">
    <property type="entry name" value="WH-like_DNA-bd_sf"/>
</dbReference>
<feature type="domain" description="HTH marR-type" evidence="4">
    <location>
        <begin position="7"/>
        <end position="146"/>
    </location>
</feature>
<evidence type="ECO:0000256" key="1">
    <source>
        <dbReference type="ARBA" id="ARBA00023015"/>
    </source>
</evidence>
<dbReference type="Gene3D" id="1.10.10.10">
    <property type="entry name" value="Winged helix-like DNA-binding domain superfamily/Winged helix DNA-binding domain"/>
    <property type="match status" value="1"/>
</dbReference>
<dbReference type="InterPro" id="IPR036390">
    <property type="entry name" value="WH_DNA-bd_sf"/>
</dbReference>